<keyword evidence="4" id="KW-1185">Reference proteome</keyword>
<dbReference type="WBParaSite" id="ALUE_0001634901-mRNA-1">
    <property type="protein sequence ID" value="ALUE_0001634901-mRNA-1"/>
    <property type="gene ID" value="ALUE_0001634901"/>
</dbReference>
<feature type="transmembrane region" description="Helical" evidence="3">
    <location>
        <begin position="132"/>
        <end position="151"/>
    </location>
</feature>
<protein>
    <submittedName>
        <fullName evidence="5">Protein quiver</fullName>
    </submittedName>
</protein>
<keyword evidence="3" id="KW-0812">Transmembrane</keyword>
<keyword evidence="2" id="KW-0325">Glycoprotein</keyword>
<keyword evidence="1" id="KW-0732">Signal</keyword>
<evidence type="ECO:0000313" key="4">
    <source>
        <dbReference type="Proteomes" id="UP000036681"/>
    </source>
</evidence>
<dbReference type="GO" id="GO:0030431">
    <property type="term" value="P:sleep"/>
    <property type="evidence" value="ECO:0007669"/>
    <property type="project" value="InterPro"/>
</dbReference>
<keyword evidence="3" id="KW-0472">Membrane</keyword>
<dbReference type="Proteomes" id="UP000036681">
    <property type="component" value="Unplaced"/>
</dbReference>
<evidence type="ECO:0000256" key="3">
    <source>
        <dbReference type="SAM" id="Phobius"/>
    </source>
</evidence>
<evidence type="ECO:0000313" key="5">
    <source>
        <dbReference type="WBParaSite" id="ALUE_0001634901-mRNA-1"/>
    </source>
</evidence>
<evidence type="ECO:0000256" key="2">
    <source>
        <dbReference type="ARBA" id="ARBA00023180"/>
    </source>
</evidence>
<organism evidence="4 5">
    <name type="scientific">Ascaris lumbricoides</name>
    <name type="common">Giant roundworm</name>
    <dbReference type="NCBI Taxonomy" id="6252"/>
    <lineage>
        <taxon>Eukaryota</taxon>
        <taxon>Metazoa</taxon>
        <taxon>Ecdysozoa</taxon>
        <taxon>Nematoda</taxon>
        <taxon>Chromadorea</taxon>
        <taxon>Rhabditida</taxon>
        <taxon>Spirurina</taxon>
        <taxon>Ascaridomorpha</taxon>
        <taxon>Ascaridoidea</taxon>
        <taxon>Ascarididae</taxon>
        <taxon>Ascaris</taxon>
    </lineage>
</organism>
<dbReference type="InterPro" id="IPR031424">
    <property type="entry name" value="QVR-like"/>
</dbReference>
<keyword evidence="3" id="KW-1133">Transmembrane helix</keyword>
<dbReference type="AlphaFoldDB" id="A0A9J2Q478"/>
<sequence>MFIIFTIVMNTNVGESLQCYSCVSSLPASTPVDAQHALKSILYSAYNLPPVSKSCANSEDIEFITVLQSECSSSDHCMKISVKEQGLTFVMRGCQSALYRNGVTSTRIECDPVKSPSVCRCNEPLCNSSKSYRFNTPFFAFIFTIIISFFFQ</sequence>
<dbReference type="Pfam" id="PF17064">
    <property type="entry name" value="QVR"/>
    <property type="match status" value="1"/>
</dbReference>
<dbReference type="GO" id="GO:0032222">
    <property type="term" value="P:regulation of synaptic transmission, cholinergic"/>
    <property type="evidence" value="ECO:0007669"/>
    <property type="project" value="InterPro"/>
</dbReference>
<proteinExistence type="predicted"/>
<accession>A0A9J2Q478</accession>
<name>A0A9J2Q478_ASCLU</name>
<evidence type="ECO:0000256" key="1">
    <source>
        <dbReference type="ARBA" id="ARBA00022729"/>
    </source>
</evidence>
<reference evidence="5" key="1">
    <citation type="submission" date="2023-03" db="UniProtKB">
        <authorList>
            <consortium name="WormBaseParasite"/>
        </authorList>
    </citation>
    <scope>IDENTIFICATION</scope>
</reference>